<evidence type="ECO:0000313" key="2">
    <source>
        <dbReference type="Proteomes" id="UP000603141"/>
    </source>
</evidence>
<sequence>MHSLAKTRYHLIEAPADSVLENLYCGVPLYLNGRTPMAEITTVVPMSDSFLSDDDWFCFPEQNLHVWMPQVQVVHAIEVDHPLRPCLTLEVAARDEPSALSFAAIGNSSERDAFRKGLAKHPARELTAKQYEKWRLKHFAKPHQCPCCEEAAEIRRKAPGNSPIALIFADAIRSRRSLHCRAVAKSFQFGVEMMPSELLVGDERIGVAGEDQSSMIEIDPGICYSMVIRENRIDDAPFTSVYLSNSMGITELVIETPGFESARKWADLCRK</sequence>
<name>A0A934VU78_9BACT</name>
<organism evidence="1 2">
    <name type="scientific">Luteolibacter pohnpeiensis</name>
    <dbReference type="NCBI Taxonomy" id="454153"/>
    <lineage>
        <taxon>Bacteria</taxon>
        <taxon>Pseudomonadati</taxon>
        <taxon>Verrucomicrobiota</taxon>
        <taxon>Verrucomicrobiia</taxon>
        <taxon>Verrucomicrobiales</taxon>
        <taxon>Verrucomicrobiaceae</taxon>
        <taxon>Luteolibacter</taxon>
    </lineage>
</organism>
<proteinExistence type="predicted"/>
<dbReference type="RefSeq" id="WP_200266428.1">
    <property type="nucleotide sequence ID" value="NZ_JAENIJ010000001.1"/>
</dbReference>
<dbReference type="EMBL" id="JAENIJ010000001">
    <property type="protein sequence ID" value="MBK1880835.1"/>
    <property type="molecule type" value="Genomic_DNA"/>
</dbReference>
<reference evidence="1" key="1">
    <citation type="submission" date="2021-01" db="EMBL/GenBank/DDBJ databases">
        <title>Modified the classification status of verrucomicrobia.</title>
        <authorList>
            <person name="Feng X."/>
        </authorList>
    </citation>
    <scope>NUCLEOTIDE SEQUENCE</scope>
    <source>
        <strain evidence="1">KCTC 22041</strain>
    </source>
</reference>
<comment type="caution">
    <text evidence="1">The sequence shown here is derived from an EMBL/GenBank/DDBJ whole genome shotgun (WGS) entry which is preliminary data.</text>
</comment>
<keyword evidence="2" id="KW-1185">Reference proteome</keyword>
<evidence type="ECO:0000313" key="1">
    <source>
        <dbReference type="EMBL" id="MBK1880835.1"/>
    </source>
</evidence>
<dbReference type="Proteomes" id="UP000603141">
    <property type="component" value="Unassembled WGS sequence"/>
</dbReference>
<gene>
    <name evidence="1" type="ORF">JIN85_00330</name>
</gene>
<accession>A0A934VU78</accession>
<protein>
    <submittedName>
        <fullName evidence="1">Uncharacterized protein</fullName>
    </submittedName>
</protein>
<dbReference type="AlphaFoldDB" id="A0A934VU78"/>